<dbReference type="InterPro" id="IPR052702">
    <property type="entry name" value="MscS-like_channel"/>
</dbReference>
<comment type="caution">
    <text evidence="11">The sequence shown here is derived from an EMBL/GenBank/DDBJ whole genome shotgun (WGS) entry which is preliminary data.</text>
</comment>
<dbReference type="Pfam" id="PF00924">
    <property type="entry name" value="MS_channel_2nd"/>
    <property type="match status" value="1"/>
</dbReference>
<dbReference type="InterPro" id="IPR011014">
    <property type="entry name" value="MscS_channel_TM-2"/>
</dbReference>
<dbReference type="InterPro" id="IPR006685">
    <property type="entry name" value="MscS_channel_2nd"/>
</dbReference>
<accession>A0ABV6YY21</accession>
<feature type="domain" description="Mechanosensitive ion channel MscS" evidence="9">
    <location>
        <begin position="620"/>
        <end position="687"/>
    </location>
</feature>
<feature type="transmembrane region" description="Helical" evidence="8">
    <location>
        <begin position="301"/>
        <end position="319"/>
    </location>
</feature>
<dbReference type="InterPro" id="IPR011066">
    <property type="entry name" value="MscS_channel_C_sf"/>
</dbReference>
<dbReference type="InterPro" id="IPR010920">
    <property type="entry name" value="LSM_dom_sf"/>
</dbReference>
<feature type="domain" description="Mechanosensitive ion channel MscS C-terminal" evidence="10">
    <location>
        <begin position="695"/>
        <end position="777"/>
    </location>
</feature>
<evidence type="ECO:0000256" key="3">
    <source>
        <dbReference type="ARBA" id="ARBA00022475"/>
    </source>
</evidence>
<dbReference type="PANTHER" id="PTHR30347">
    <property type="entry name" value="POTASSIUM CHANNEL RELATED"/>
    <property type="match status" value="1"/>
</dbReference>
<feature type="transmembrane region" description="Helical" evidence="8">
    <location>
        <begin position="579"/>
        <end position="598"/>
    </location>
</feature>
<dbReference type="Pfam" id="PF21082">
    <property type="entry name" value="MS_channel_3rd"/>
    <property type="match status" value="1"/>
</dbReference>
<feature type="transmembrane region" description="Helical" evidence="8">
    <location>
        <begin position="406"/>
        <end position="432"/>
    </location>
</feature>
<keyword evidence="12" id="KW-1185">Reference proteome</keyword>
<evidence type="ECO:0000313" key="12">
    <source>
        <dbReference type="Proteomes" id="UP001594351"/>
    </source>
</evidence>
<feature type="transmembrane region" description="Helical" evidence="8">
    <location>
        <begin position="259"/>
        <end position="280"/>
    </location>
</feature>
<feature type="transmembrane region" description="Helical" evidence="8">
    <location>
        <begin position="487"/>
        <end position="510"/>
    </location>
</feature>
<dbReference type="Gene3D" id="2.30.30.60">
    <property type="match status" value="1"/>
</dbReference>
<dbReference type="SUPFAM" id="SSF82689">
    <property type="entry name" value="Mechanosensitive channel protein MscS (YggB), C-terminal domain"/>
    <property type="match status" value="1"/>
</dbReference>
<name>A0ABV6YY21_UNCC1</name>
<evidence type="ECO:0000256" key="4">
    <source>
        <dbReference type="ARBA" id="ARBA00022692"/>
    </source>
</evidence>
<comment type="subcellular location">
    <subcellularLocation>
        <location evidence="1">Cell membrane</location>
        <topology evidence="1">Multi-pass membrane protein</topology>
    </subcellularLocation>
</comment>
<evidence type="ECO:0000259" key="9">
    <source>
        <dbReference type="Pfam" id="PF00924"/>
    </source>
</evidence>
<dbReference type="InterPro" id="IPR023408">
    <property type="entry name" value="MscS_beta-dom_sf"/>
</dbReference>
<comment type="similarity">
    <text evidence="2">Belongs to the MscS (TC 1.A.23) family.</text>
</comment>
<dbReference type="InterPro" id="IPR049278">
    <property type="entry name" value="MS_channel_C"/>
</dbReference>
<gene>
    <name evidence="11" type="ORF">ACFL27_12950</name>
</gene>
<sequence>MKRYFVYYSVVFLLMTSFIVPHSLAQQPIPQTEVTIFTPTPEISSLGRISELRTKRKELEEKLVRLTDLTSFSKEHAEIVADFTSIEERLKFMQETDTYGFGHVIELRGKIWLTGEKLKRFNDGISARFEEIKSIQKSWQNEEKIWIDIEKVPVDESETETNRKFLEESKLLLSSALQAIKNNLPAVVKFQSDASDLLNRSQNLLIELDTLFKKVRGEMFRKNAPVMFSGHYVKEFDMALFTSVIDHFFNIDLFDSQFFAVYGWLPVLQVILVFVLVFLIRKKRETTRHQEFWELLTLRPWSSSIFIAMVSFVPIFSSLPSSWRLLFWILASITTIRIMTVHLSEHWQKRLVILILTPFIISLVLRVIELPAPLFRLYIVAVALIGFPLSFRLASSIKHAEEPKFIYIRLLHLGGIILLLVFLAQVIGFSVLANHLFDSTVKSVFLFLFGYMLVQFAKRGIVLFFTIPYLHTIAAVEHHKEIISQRVVFILRIIVVTIVCVVFVNIWGFYDSPLQAWHSISALGISIGQQKVTLGLVFFASFILLATFYTSHATQSILADEVFPRKQIEPGLGVSINRLVHYSLIIIGFFWFISILGFNLQNVAIIGGALGIGIGFGLQNIVSNFVSGLVLLIERPVKVGDVVVVNETWGEILKLGLRSTVIATFDRSEIIIPNSDLITNQVVNWTRLNRSARLKIPVGVAYGSDVSKVMSILLDIARQHGLTLPEPVPKVHFLGFGDSSLNFELWLWLSDLSNRIPVRTEILTEIDARFEQEGIVIPFPQRDIHIKSVPEKQKSPTDKTDGLDKMIDVENKELN</sequence>
<evidence type="ECO:0000256" key="2">
    <source>
        <dbReference type="ARBA" id="ARBA00008017"/>
    </source>
</evidence>
<dbReference type="SUPFAM" id="SSF50182">
    <property type="entry name" value="Sm-like ribonucleoproteins"/>
    <property type="match status" value="1"/>
</dbReference>
<evidence type="ECO:0000313" key="11">
    <source>
        <dbReference type="EMBL" id="MFC1851095.1"/>
    </source>
</evidence>
<evidence type="ECO:0000256" key="7">
    <source>
        <dbReference type="SAM" id="MobiDB-lite"/>
    </source>
</evidence>
<feature type="transmembrane region" description="Helical" evidence="8">
    <location>
        <begin position="536"/>
        <end position="558"/>
    </location>
</feature>
<keyword evidence="6 8" id="KW-0472">Membrane</keyword>
<dbReference type="Gene3D" id="1.10.287.1260">
    <property type="match status" value="1"/>
</dbReference>
<feature type="transmembrane region" description="Helical" evidence="8">
    <location>
        <begin position="604"/>
        <end position="633"/>
    </location>
</feature>
<proteinExistence type="inferred from homology"/>
<reference evidence="11 12" key="1">
    <citation type="submission" date="2024-09" db="EMBL/GenBank/DDBJ databases">
        <title>Laminarin stimulates single cell rates of sulfate reduction while oxygen inhibits transcriptomic activity in coastal marine sediment.</title>
        <authorList>
            <person name="Lindsay M."/>
            <person name="Orcutt B."/>
            <person name="Emerson D."/>
            <person name="Stepanauskas R."/>
            <person name="D'Angelo T."/>
        </authorList>
    </citation>
    <scope>NUCLEOTIDE SEQUENCE [LARGE SCALE GENOMIC DNA]</scope>
    <source>
        <strain evidence="11">SAG AM-311-K15</strain>
    </source>
</reference>
<feature type="region of interest" description="Disordered" evidence="7">
    <location>
        <begin position="790"/>
        <end position="815"/>
    </location>
</feature>
<organism evidence="11 12">
    <name type="scientific">candidate division CSSED10-310 bacterium</name>
    <dbReference type="NCBI Taxonomy" id="2855610"/>
    <lineage>
        <taxon>Bacteria</taxon>
        <taxon>Bacteria division CSSED10-310</taxon>
    </lineage>
</organism>
<keyword evidence="4 8" id="KW-0812">Transmembrane</keyword>
<feature type="transmembrane region" description="Helical" evidence="8">
    <location>
        <begin position="444"/>
        <end position="467"/>
    </location>
</feature>
<dbReference type="PANTHER" id="PTHR30347:SF1">
    <property type="entry name" value="MECHANOSENSITIVE CHANNEL MSCK"/>
    <property type="match status" value="1"/>
</dbReference>
<keyword evidence="3" id="KW-1003">Cell membrane</keyword>
<evidence type="ECO:0000256" key="8">
    <source>
        <dbReference type="SAM" id="Phobius"/>
    </source>
</evidence>
<keyword evidence="5 8" id="KW-1133">Transmembrane helix</keyword>
<evidence type="ECO:0000256" key="6">
    <source>
        <dbReference type="ARBA" id="ARBA00023136"/>
    </source>
</evidence>
<feature type="transmembrane region" description="Helical" evidence="8">
    <location>
        <begin position="325"/>
        <end position="344"/>
    </location>
</feature>
<dbReference type="Proteomes" id="UP001594351">
    <property type="component" value="Unassembled WGS sequence"/>
</dbReference>
<protein>
    <submittedName>
        <fullName evidence="11">Mechanosensitive ion channel family protein</fullName>
    </submittedName>
</protein>
<dbReference type="SUPFAM" id="SSF82861">
    <property type="entry name" value="Mechanosensitive channel protein MscS (YggB), transmembrane region"/>
    <property type="match status" value="1"/>
</dbReference>
<evidence type="ECO:0000256" key="5">
    <source>
        <dbReference type="ARBA" id="ARBA00022989"/>
    </source>
</evidence>
<evidence type="ECO:0000259" key="10">
    <source>
        <dbReference type="Pfam" id="PF21082"/>
    </source>
</evidence>
<feature type="transmembrane region" description="Helical" evidence="8">
    <location>
        <begin position="374"/>
        <end position="394"/>
    </location>
</feature>
<dbReference type="Gene3D" id="3.30.70.100">
    <property type="match status" value="1"/>
</dbReference>
<feature type="transmembrane region" description="Helical" evidence="8">
    <location>
        <begin position="351"/>
        <end position="368"/>
    </location>
</feature>
<evidence type="ECO:0000256" key="1">
    <source>
        <dbReference type="ARBA" id="ARBA00004651"/>
    </source>
</evidence>
<dbReference type="EMBL" id="JBHPBY010000152">
    <property type="protein sequence ID" value="MFC1851095.1"/>
    <property type="molecule type" value="Genomic_DNA"/>
</dbReference>